<dbReference type="InterPro" id="IPR021889">
    <property type="entry name" value="DUF3500"/>
</dbReference>
<sequence length="352" mass="38857">MDRTKNDCPDCATPDVSRRHFLATSAVIAASGGLPLFATPKVTAATPTKTSPAETAVKALFDTLTSEQKKAVCFAWDYIDPQRGLLRTRVSNNWQITKPTITGGFYTKAQQTIVHDIFKGLINPEWYDRFQTQLKDDSGGKKWGETQSLAIFGEPGSEQFEFVLTGRHQTLRADGNTEKHVAFGGPIFYGHAAKAFTERSTHPGNVFWPQALAANGVYKMLDEKQQKRALVKDSPKEAAVGFRGAKITEAPGLPVKEMSADQKAEMQKVLQKLIEPFRAEDQEEALACLKTKGGIDGCVLSFYEDADVGADTVWDNWRLEGPSFVWYFRGDPHVHVWVNIADDAGVKTNAQG</sequence>
<dbReference type="AlphaFoldDB" id="A0A225E130"/>
<dbReference type="InterPro" id="IPR019546">
    <property type="entry name" value="TAT_signal_bac_arc"/>
</dbReference>
<comment type="caution">
    <text evidence="1">The sequence shown here is derived from an EMBL/GenBank/DDBJ whole genome shotgun (WGS) entry which is preliminary data.</text>
</comment>
<evidence type="ECO:0008006" key="3">
    <source>
        <dbReference type="Google" id="ProtNLM"/>
    </source>
</evidence>
<dbReference type="RefSeq" id="WP_088252392.1">
    <property type="nucleotide sequence ID" value="NZ_NIDE01000001.1"/>
</dbReference>
<evidence type="ECO:0000313" key="2">
    <source>
        <dbReference type="Proteomes" id="UP000214646"/>
    </source>
</evidence>
<dbReference type="EMBL" id="NIDE01000001">
    <property type="protein sequence ID" value="OWK47271.1"/>
    <property type="molecule type" value="Genomic_DNA"/>
</dbReference>
<dbReference type="PROSITE" id="PS51318">
    <property type="entry name" value="TAT"/>
    <property type="match status" value="1"/>
</dbReference>
<gene>
    <name evidence="1" type="ORF">FRUB_00970</name>
</gene>
<evidence type="ECO:0000313" key="1">
    <source>
        <dbReference type="EMBL" id="OWK47271.1"/>
    </source>
</evidence>
<proteinExistence type="predicted"/>
<dbReference type="NCBIfam" id="TIGR01409">
    <property type="entry name" value="TAT_signal_seq"/>
    <property type="match status" value="1"/>
</dbReference>
<dbReference type="OrthoDB" id="240568at2"/>
<name>A0A225E130_9BACT</name>
<accession>A0A225E130</accession>
<organism evidence="1 2">
    <name type="scientific">Fimbriiglobus ruber</name>
    <dbReference type="NCBI Taxonomy" id="1908690"/>
    <lineage>
        <taxon>Bacteria</taxon>
        <taxon>Pseudomonadati</taxon>
        <taxon>Planctomycetota</taxon>
        <taxon>Planctomycetia</taxon>
        <taxon>Gemmatales</taxon>
        <taxon>Gemmataceae</taxon>
        <taxon>Fimbriiglobus</taxon>
    </lineage>
</organism>
<dbReference type="InterPro" id="IPR006311">
    <property type="entry name" value="TAT_signal"/>
</dbReference>
<dbReference type="Proteomes" id="UP000214646">
    <property type="component" value="Unassembled WGS sequence"/>
</dbReference>
<reference evidence="2" key="1">
    <citation type="submission" date="2017-06" db="EMBL/GenBank/DDBJ databases">
        <title>Genome analysis of Fimbriiglobus ruber SP5, the first member of the order Planctomycetales with confirmed chitinolytic capability.</title>
        <authorList>
            <person name="Ravin N.V."/>
            <person name="Rakitin A.L."/>
            <person name="Ivanova A.A."/>
            <person name="Beletsky A.V."/>
            <person name="Kulichevskaya I.S."/>
            <person name="Mardanov A.V."/>
            <person name="Dedysh S.N."/>
        </authorList>
    </citation>
    <scope>NUCLEOTIDE SEQUENCE [LARGE SCALE GENOMIC DNA]</scope>
    <source>
        <strain evidence="2">SP5</strain>
    </source>
</reference>
<dbReference type="Pfam" id="PF12006">
    <property type="entry name" value="DUF3500"/>
    <property type="match status" value="1"/>
</dbReference>
<keyword evidence="2" id="KW-1185">Reference proteome</keyword>
<protein>
    <recommendedName>
        <fullName evidence="3">DUF3500 domain-containing protein</fullName>
    </recommendedName>
</protein>